<dbReference type="EMBL" id="FOWW01000006">
    <property type="protein sequence ID" value="SFQ31718.1"/>
    <property type="molecule type" value="Genomic_DNA"/>
</dbReference>
<gene>
    <name evidence="1" type="ORF">SAMN05421810_10689</name>
</gene>
<protein>
    <submittedName>
        <fullName evidence="1">Uncharacterized protein</fullName>
    </submittedName>
</protein>
<name>A0A1I5XIC8_9PSEU</name>
<evidence type="ECO:0000313" key="2">
    <source>
        <dbReference type="Proteomes" id="UP000198727"/>
    </source>
</evidence>
<dbReference type="AlphaFoldDB" id="A0A1I5XIC8"/>
<organism evidence="1 2">
    <name type="scientific">Amycolatopsis arida</name>
    <dbReference type="NCBI Taxonomy" id="587909"/>
    <lineage>
        <taxon>Bacteria</taxon>
        <taxon>Bacillati</taxon>
        <taxon>Actinomycetota</taxon>
        <taxon>Actinomycetes</taxon>
        <taxon>Pseudonocardiales</taxon>
        <taxon>Pseudonocardiaceae</taxon>
        <taxon>Amycolatopsis</taxon>
    </lineage>
</organism>
<proteinExistence type="predicted"/>
<reference evidence="2" key="1">
    <citation type="submission" date="2016-10" db="EMBL/GenBank/DDBJ databases">
        <authorList>
            <person name="Varghese N."/>
            <person name="Submissions S."/>
        </authorList>
    </citation>
    <scope>NUCLEOTIDE SEQUENCE [LARGE SCALE GENOMIC DNA]</scope>
    <source>
        <strain evidence="2">CGMCC 4.5579</strain>
    </source>
</reference>
<evidence type="ECO:0000313" key="1">
    <source>
        <dbReference type="EMBL" id="SFQ31718.1"/>
    </source>
</evidence>
<keyword evidence="2" id="KW-1185">Reference proteome</keyword>
<accession>A0A1I5XIC8</accession>
<sequence length="31" mass="3218">MDAADPDAVARHVDGIHAIAGRVDIVFNAVT</sequence>
<dbReference type="Proteomes" id="UP000198727">
    <property type="component" value="Unassembled WGS sequence"/>
</dbReference>